<proteinExistence type="predicted"/>
<organism evidence="1 2">
    <name type="scientific">Streptomyces brasiliensis</name>
    <dbReference type="NCBI Taxonomy" id="1954"/>
    <lineage>
        <taxon>Bacteria</taxon>
        <taxon>Bacillati</taxon>
        <taxon>Actinomycetota</taxon>
        <taxon>Actinomycetes</taxon>
        <taxon>Kitasatosporales</taxon>
        <taxon>Streptomycetaceae</taxon>
        <taxon>Streptomyces</taxon>
    </lineage>
</organism>
<accession>A0A917LDE4</accession>
<protein>
    <submittedName>
        <fullName evidence="1">Uncharacterized protein</fullName>
    </submittedName>
</protein>
<dbReference type="Proteomes" id="UP000657574">
    <property type="component" value="Unassembled WGS sequence"/>
</dbReference>
<dbReference type="EMBL" id="BMQA01000062">
    <property type="protein sequence ID" value="GGJ60043.1"/>
    <property type="molecule type" value="Genomic_DNA"/>
</dbReference>
<dbReference type="AlphaFoldDB" id="A0A917LDE4"/>
<name>A0A917LDE4_9ACTN</name>
<sequence length="115" mass="12700">MLGHQLAVLQRSSPKPAFTRGDRAVLAVLLRLLSKRHRSSLKLLVGGYVGHTPLLYSEFDPGRAVAHLTVQTQAMDWPPTSFGPSTWMASPKNCARTRRCCRRAASKPERQPGGH</sequence>
<reference evidence="1" key="1">
    <citation type="journal article" date="2014" name="Int. J. Syst. Evol. Microbiol.">
        <title>Complete genome sequence of Corynebacterium casei LMG S-19264T (=DSM 44701T), isolated from a smear-ripened cheese.</title>
        <authorList>
            <consortium name="US DOE Joint Genome Institute (JGI-PGF)"/>
            <person name="Walter F."/>
            <person name="Albersmeier A."/>
            <person name="Kalinowski J."/>
            <person name="Ruckert C."/>
        </authorList>
    </citation>
    <scope>NUCLEOTIDE SEQUENCE</scope>
    <source>
        <strain evidence="1">JCM 3086</strain>
    </source>
</reference>
<keyword evidence="2" id="KW-1185">Reference proteome</keyword>
<evidence type="ECO:0000313" key="1">
    <source>
        <dbReference type="EMBL" id="GGJ60043.1"/>
    </source>
</evidence>
<evidence type="ECO:0000313" key="2">
    <source>
        <dbReference type="Proteomes" id="UP000657574"/>
    </source>
</evidence>
<comment type="caution">
    <text evidence="1">The sequence shown here is derived from an EMBL/GenBank/DDBJ whole genome shotgun (WGS) entry which is preliminary data.</text>
</comment>
<reference evidence="1" key="2">
    <citation type="submission" date="2020-09" db="EMBL/GenBank/DDBJ databases">
        <authorList>
            <person name="Sun Q."/>
            <person name="Ohkuma M."/>
        </authorList>
    </citation>
    <scope>NUCLEOTIDE SEQUENCE</scope>
    <source>
        <strain evidence="1">JCM 3086</strain>
    </source>
</reference>
<gene>
    <name evidence="1" type="ORF">GCM10010121_083350</name>
</gene>